<protein>
    <submittedName>
        <fullName evidence="5">ABC transporter substrate-binding protein</fullName>
    </submittedName>
</protein>
<comment type="similarity">
    <text evidence="1">Belongs to the leucine-binding protein family.</text>
</comment>
<feature type="signal peptide" evidence="3">
    <location>
        <begin position="1"/>
        <end position="34"/>
    </location>
</feature>
<feature type="domain" description="Leucine-binding protein" evidence="4">
    <location>
        <begin position="36"/>
        <end position="377"/>
    </location>
</feature>
<dbReference type="AlphaFoldDB" id="A0A2S0MW52"/>
<dbReference type="OrthoDB" id="9777352at2"/>
<proteinExistence type="inferred from homology"/>
<dbReference type="Gene3D" id="3.40.50.2300">
    <property type="match status" value="2"/>
</dbReference>
<keyword evidence="6" id="KW-1185">Reference proteome</keyword>
<reference evidence="5 6" key="1">
    <citation type="submission" date="2018-03" db="EMBL/GenBank/DDBJ databases">
        <title>Genome sequencing of Simplicispira sp.</title>
        <authorList>
            <person name="Kim S.-J."/>
            <person name="Heo J."/>
            <person name="Kwon S.-W."/>
        </authorList>
    </citation>
    <scope>NUCLEOTIDE SEQUENCE [LARGE SCALE GENOMIC DNA]</scope>
    <source>
        <strain evidence="5 6">SC1-8</strain>
    </source>
</reference>
<keyword evidence="2 3" id="KW-0732">Signal</keyword>
<evidence type="ECO:0000313" key="5">
    <source>
        <dbReference type="EMBL" id="AVO40108.1"/>
    </source>
</evidence>
<accession>A0A2S0MW52</accession>
<dbReference type="InterPro" id="IPR028081">
    <property type="entry name" value="Leu-bd"/>
</dbReference>
<dbReference type="Pfam" id="PF13458">
    <property type="entry name" value="Peripla_BP_6"/>
    <property type="match status" value="1"/>
</dbReference>
<evidence type="ECO:0000256" key="1">
    <source>
        <dbReference type="ARBA" id="ARBA00010062"/>
    </source>
</evidence>
<organism evidence="5 6">
    <name type="scientific">Simplicispira suum</name>
    <dbReference type="NCBI Taxonomy" id="2109915"/>
    <lineage>
        <taxon>Bacteria</taxon>
        <taxon>Pseudomonadati</taxon>
        <taxon>Pseudomonadota</taxon>
        <taxon>Betaproteobacteria</taxon>
        <taxon>Burkholderiales</taxon>
        <taxon>Comamonadaceae</taxon>
        <taxon>Simplicispira</taxon>
    </lineage>
</organism>
<dbReference type="KEGG" id="simp:C6571_01325"/>
<evidence type="ECO:0000313" key="6">
    <source>
        <dbReference type="Proteomes" id="UP000239326"/>
    </source>
</evidence>
<dbReference type="PANTHER" id="PTHR47235:SF1">
    <property type="entry name" value="BLR6548 PROTEIN"/>
    <property type="match status" value="1"/>
</dbReference>
<dbReference type="PANTHER" id="PTHR47235">
    <property type="entry name" value="BLR6548 PROTEIN"/>
    <property type="match status" value="1"/>
</dbReference>
<gene>
    <name evidence="5" type="ORF">C6571_01325</name>
</gene>
<evidence type="ECO:0000259" key="4">
    <source>
        <dbReference type="Pfam" id="PF13458"/>
    </source>
</evidence>
<evidence type="ECO:0000256" key="3">
    <source>
        <dbReference type="SAM" id="SignalP"/>
    </source>
</evidence>
<dbReference type="CDD" id="cd06326">
    <property type="entry name" value="PBP1_ABC_ligand_binding-like"/>
    <property type="match status" value="1"/>
</dbReference>
<dbReference type="EMBL" id="CP027669">
    <property type="protein sequence ID" value="AVO40108.1"/>
    <property type="molecule type" value="Genomic_DNA"/>
</dbReference>
<name>A0A2S0MW52_9BURK</name>
<feature type="chain" id="PRO_5015522186" evidence="3">
    <location>
        <begin position="35"/>
        <end position="387"/>
    </location>
</feature>
<dbReference type="RefSeq" id="WP_106445101.1">
    <property type="nucleotide sequence ID" value="NZ_CP027669.1"/>
</dbReference>
<evidence type="ECO:0000256" key="2">
    <source>
        <dbReference type="ARBA" id="ARBA00022729"/>
    </source>
</evidence>
<sequence length="387" mass="41054">MNSVSYLRMGAAWSRTLATVCMALALLGQGAARAAEIVIGQVAPLTGVLASTGEQMVLGGKIYFDAVNAQGGVHGATLHQLVVDDGYDVSKTVARTRELLARPDVVALFGFAGTANITQLLKDGVLAEGGAALVAPYTGGESLRTPFNPWIFHVRAGYVDEAEHMVQQLTTLGMNRIAVMYQDDGFGQSGLEGVEAALARRKLKLVASAGYPRNTDDVASAVKSISAANPHAVIMIAINKASAAFIKKYRETGGGAQLYNISVVNPAEIVRLAGLENAHGLGISQVVPFPYQPKLPVVREYQQLLAKYAPGAEVNYTSFEEFLGAKVLVEALRRAGPAPTRERVIKALESLQKFDLGGLVISYSPTNRIGSRSVEVTVIGSTGRLMK</sequence>
<dbReference type="SUPFAM" id="SSF53822">
    <property type="entry name" value="Periplasmic binding protein-like I"/>
    <property type="match status" value="1"/>
</dbReference>
<dbReference type="InterPro" id="IPR028082">
    <property type="entry name" value="Peripla_BP_I"/>
</dbReference>
<dbReference type="Proteomes" id="UP000239326">
    <property type="component" value="Chromosome"/>
</dbReference>